<evidence type="ECO:0000313" key="1">
    <source>
        <dbReference type="EMBL" id="GFT54637.1"/>
    </source>
</evidence>
<keyword evidence="2" id="KW-1185">Reference proteome</keyword>
<accession>A0A8X6TVK3</accession>
<dbReference type="EMBL" id="BMAW01066341">
    <property type="protein sequence ID" value="GFT54637.1"/>
    <property type="molecule type" value="Genomic_DNA"/>
</dbReference>
<dbReference type="Proteomes" id="UP000887013">
    <property type="component" value="Unassembled WGS sequence"/>
</dbReference>
<organism evidence="1 2">
    <name type="scientific">Nephila pilipes</name>
    <name type="common">Giant wood spider</name>
    <name type="synonym">Nephila maculata</name>
    <dbReference type="NCBI Taxonomy" id="299642"/>
    <lineage>
        <taxon>Eukaryota</taxon>
        <taxon>Metazoa</taxon>
        <taxon>Ecdysozoa</taxon>
        <taxon>Arthropoda</taxon>
        <taxon>Chelicerata</taxon>
        <taxon>Arachnida</taxon>
        <taxon>Araneae</taxon>
        <taxon>Araneomorphae</taxon>
        <taxon>Entelegynae</taxon>
        <taxon>Araneoidea</taxon>
        <taxon>Nephilidae</taxon>
        <taxon>Nephila</taxon>
    </lineage>
</organism>
<gene>
    <name evidence="1" type="ORF">NPIL_321761</name>
</gene>
<protein>
    <submittedName>
        <fullName evidence="1">Uncharacterized protein</fullName>
    </submittedName>
</protein>
<dbReference type="AlphaFoldDB" id="A0A8X6TVK3"/>
<name>A0A8X6TVK3_NEPPI</name>
<comment type="caution">
    <text evidence="1">The sequence shown here is derived from an EMBL/GenBank/DDBJ whole genome shotgun (WGS) entry which is preliminary data.</text>
</comment>
<proteinExistence type="predicted"/>
<evidence type="ECO:0000313" key="2">
    <source>
        <dbReference type="Proteomes" id="UP000887013"/>
    </source>
</evidence>
<reference evidence="1" key="1">
    <citation type="submission" date="2020-08" db="EMBL/GenBank/DDBJ databases">
        <title>Multicomponent nature underlies the extraordinary mechanical properties of spider dragline silk.</title>
        <authorList>
            <person name="Kono N."/>
            <person name="Nakamura H."/>
            <person name="Mori M."/>
            <person name="Yoshida Y."/>
            <person name="Ohtoshi R."/>
            <person name="Malay A.D."/>
            <person name="Moran D.A.P."/>
            <person name="Tomita M."/>
            <person name="Numata K."/>
            <person name="Arakawa K."/>
        </authorList>
    </citation>
    <scope>NUCLEOTIDE SEQUENCE</scope>
</reference>
<sequence length="173" mass="19495">MIIAMIFAACLHVFHCALRVFVGFLDLLYFIEVIIFDSMIEFIDNSAAEFLDRVVFGHENTTTADAALIPFPSVQKTCEALESKLVPPQETATLTDPPNERKDQVATVPVVRSFFVFKMCEAFDLPATFVPQESFTELSCKYFKVNRPAPIVYSVTVFEMCKALKLEAQLAHQ</sequence>